<name>A0A3L6PAC1_PANMI</name>
<keyword evidence="4" id="KW-1185">Reference proteome</keyword>
<feature type="domain" description="DUF8039" evidence="2">
    <location>
        <begin position="3"/>
        <end position="69"/>
    </location>
</feature>
<accession>A0A3L6PAC1</accession>
<dbReference type="AlphaFoldDB" id="A0A3L6PAC1"/>
<dbReference type="InterPro" id="IPR058352">
    <property type="entry name" value="DUF8039"/>
</dbReference>
<reference evidence="4" key="1">
    <citation type="journal article" date="2019" name="Nat. Commun.">
        <title>The genome of broomcorn millet.</title>
        <authorList>
            <person name="Zou C."/>
            <person name="Miki D."/>
            <person name="Li D."/>
            <person name="Tang Q."/>
            <person name="Xiao L."/>
            <person name="Rajput S."/>
            <person name="Deng P."/>
            <person name="Jia W."/>
            <person name="Huang R."/>
            <person name="Zhang M."/>
            <person name="Sun Y."/>
            <person name="Hu J."/>
            <person name="Fu X."/>
            <person name="Schnable P.S."/>
            <person name="Li F."/>
            <person name="Zhang H."/>
            <person name="Feng B."/>
            <person name="Zhu X."/>
            <person name="Liu R."/>
            <person name="Schnable J.C."/>
            <person name="Zhu J.-K."/>
            <person name="Zhang H."/>
        </authorList>
    </citation>
    <scope>NUCLEOTIDE SEQUENCE [LARGE SCALE GENOMIC DNA]</scope>
</reference>
<gene>
    <name evidence="3" type="ORF">C2845_PMPSC048919</name>
</gene>
<evidence type="ECO:0000259" key="2">
    <source>
        <dbReference type="Pfam" id="PF26133"/>
    </source>
</evidence>
<protein>
    <recommendedName>
        <fullName evidence="2">DUF8039 domain-containing protein</fullName>
    </recommendedName>
</protein>
<proteinExistence type="predicted"/>
<organism evidence="3 4">
    <name type="scientific">Panicum miliaceum</name>
    <name type="common">Proso millet</name>
    <name type="synonym">Broomcorn millet</name>
    <dbReference type="NCBI Taxonomy" id="4540"/>
    <lineage>
        <taxon>Eukaryota</taxon>
        <taxon>Viridiplantae</taxon>
        <taxon>Streptophyta</taxon>
        <taxon>Embryophyta</taxon>
        <taxon>Tracheophyta</taxon>
        <taxon>Spermatophyta</taxon>
        <taxon>Magnoliopsida</taxon>
        <taxon>Liliopsida</taxon>
        <taxon>Poales</taxon>
        <taxon>Poaceae</taxon>
        <taxon>PACMAD clade</taxon>
        <taxon>Panicoideae</taxon>
        <taxon>Panicodae</taxon>
        <taxon>Paniceae</taxon>
        <taxon>Panicinae</taxon>
        <taxon>Panicum</taxon>
        <taxon>Panicum sect. Panicum</taxon>
    </lineage>
</organism>
<dbReference type="Proteomes" id="UP000275267">
    <property type="component" value="Unassembled WGS sequence"/>
</dbReference>
<dbReference type="PANTHER" id="PTHR33018">
    <property type="entry name" value="OS10G0338966 PROTEIN-RELATED"/>
    <property type="match status" value="1"/>
</dbReference>
<feature type="compositionally biased region" description="Polar residues" evidence="1">
    <location>
        <begin position="71"/>
        <end position="83"/>
    </location>
</feature>
<sequence>MLIELGQGVVLPEEKVCHTVPVQDGYAMVKIDHVHQNAEAIPLDIPLPYAKIFTLGDARITRIQWKKSSTLIPPIGRSSSTGGAQKRTRTPTPSPLSPMTTKDQTPEPVTVVTSGSPPKKKGRTTPKIAAAKKGRGKAAAAKKATEAKGKEAPKEPANTWTLAHPKFVMGKPMLITEELASAGVNTRGLHKHYISHVMHKEDPSIVGEFRALDLHSGPGYFSVARPDLYDLFNLDALDISLIRCLALQLNKESKERQLGVAFINPQYFSATVIAKDPDHDMWDDKDKLEMQQLLAIREKVAQFLLVDVIYDKGSRWLPGCSRKRKMILLGSGIKGDEQQPKSVTFNIH</sequence>
<dbReference type="STRING" id="4540.A0A3L6PAC1"/>
<evidence type="ECO:0000313" key="4">
    <source>
        <dbReference type="Proteomes" id="UP000275267"/>
    </source>
</evidence>
<evidence type="ECO:0000313" key="3">
    <source>
        <dbReference type="EMBL" id="RLM45237.1"/>
    </source>
</evidence>
<feature type="region of interest" description="Disordered" evidence="1">
    <location>
        <begin position="71"/>
        <end position="156"/>
    </location>
</feature>
<comment type="caution">
    <text evidence="3">The sequence shown here is derived from an EMBL/GenBank/DDBJ whole genome shotgun (WGS) entry which is preliminary data.</text>
</comment>
<feature type="compositionally biased region" description="Basic and acidic residues" evidence="1">
    <location>
        <begin position="143"/>
        <end position="154"/>
    </location>
</feature>
<dbReference type="Pfam" id="PF26133">
    <property type="entry name" value="DUF8039"/>
    <property type="match status" value="1"/>
</dbReference>
<dbReference type="EMBL" id="PQIB02000995">
    <property type="protein sequence ID" value="RLM45237.1"/>
    <property type="molecule type" value="Genomic_DNA"/>
</dbReference>
<evidence type="ECO:0000256" key="1">
    <source>
        <dbReference type="SAM" id="MobiDB-lite"/>
    </source>
</evidence>
<dbReference type="PANTHER" id="PTHR33018:SF34">
    <property type="entry name" value="OS02G0472350 PROTEIN"/>
    <property type="match status" value="1"/>
</dbReference>
<feature type="compositionally biased region" description="Basic residues" evidence="1">
    <location>
        <begin position="118"/>
        <end position="136"/>
    </location>
</feature>
<dbReference type="OrthoDB" id="717856at2759"/>